<sequence length="88" mass="9723">MQVLTDPVAVWFAPSGAPVRIFWRGRRWRVSDTATPLSAEPEFVPGTITHPPANCVGWRFQVTDANGETHVVDLVGADASWTVTRAYE</sequence>
<protein>
    <submittedName>
        <fullName evidence="1">Uncharacterized protein</fullName>
    </submittedName>
</protein>
<proteinExistence type="predicted"/>
<evidence type="ECO:0000313" key="2">
    <source>
        <dbReference type="Proteomes" id="UP000431080"/>
    </source>
</evidence>
<keyword evidence="2" id="KW-1185">Reference proteome</keyword>
<dbReference type="RefSeq" id="WP_153685121.1">
    <property type="nucleotide sequence ID" value="NZ_WJIF01000007.1"/>
</dbReference>
<name>A0A6I2F5F4_9MICO</name>
<accession>A0A6I2F5F4</accession>
<comment type="caution">
    <text evidence="1">The sequence shown here is derived from an EMBL/GenBank/DDBJ whole genome shotgun (WGS) entry which is preliminary data.</text>
</comment>
<reference evidence="1 2" key="1">
    <citation type="submission" date="2019-10" db="EMBL/GenBank/DDBJ databases">
        <authorList>
            <person name="Nie G."/>
            <person name="Ming H."/>
            <person name="Yi B."/>
        </authorList>
    </citation>
    <scope>NUCLEOTIDE SEQUENCE [LARGE SCALE GENOMIC DNA]</scope>
    <source>
        <strain evidence="1 2">CFH 90414</strain>
    </source>
</reference>
<dbReference type="Proteomes" id="UP000431080">
    <property type="component" value="Unassembled WGS sequence"/>
</dbReference>
<dbReference type="EMBL" id="WJIF01000007">
    <property type="protein sequence ID" value="MRG60675.1"/>
    <property type="molecule type" value="Genomic_DNA"/>
</dbReference>
<gene>
    <name evidence="1" type="ORF">GE115_12465</name>
</gene>
<organism evidence="1 2">
    <name type="scientific">Agromyces agglutinans</name>
    <dbReference type="NCBI Taxonomy" id="2662258"/>
    <lineage>
        <taxon>Bacteria</taxon>
        <taxon>Bacillati</taxon>
        <taxon>Actinomycetota</taxon>
        <taxon>Actinomycetes</taxon>
        <taxon>Micrococcales</taxon>
        <taxon>Microbacteriaceae</taxon>
        <taxon>Agromyces</taxon>
    </lineage>
</organism>
<evidence type="ECO:0000313" key="1">
    <source>
        <dbReference type="EMBL" id="MRG60675.1"/>
    </source>
</evidence>
<dbReference type="AlphaFoldDB" id="A0A6I2F5F4"/>